<dbReference type="PANTHER" id="PTHR31390">
    <property type="entry name" value="EXPRESSED PROTEIN"/>
    <property type="match status" value="1"/>
</dbReference>
<feature type="compositionally biased region" description="Basic and acidic residues" evidence="1">
    <location>
        <begin position="413"/>
        <end position="429"/>
    </location>
</feature>
<feature type="region of interest" description="Disordered" evidence="1">
    <location>
        <begin position="56"/>
        <end position="97"/>
    </location>
</feature>
<feature type="region of interest" description="Disordered" evidence="1">
    <location>
        <begin position="979"/>
        <end position="998"/>
    </location>
</feature>
<evidence type="ECO:0000256" key="1">
    <source>
        <dbReference type="SAM" id="MobiDB-lite"/>
    </source>
</evidence>
<name>A0ABD1ZEV5_9MARC</name>
<feature type="compositionally biased region" description="Basic and acidic residues" evidence="1">
    <location>
        <begin position="391"/>
        <end position="401"/>
    </location>
</feature>
<organism evidence="2 3">
    <name type="scientific">Riccia fluitans</name>
    <dbReference type="NCBI Taxonomy" id="41844"/>
    <lineage>
        <taxon>Eukaryota</taxon>
        <taxon>Viridiplantae</taxon>
        <taxon>Streptophyta</taxon>
        <taxon>Embryophyta</taxon>
        <taxon>Marchantiophyta</taxon>
        <taxon>Marchantiopsida</taxon>
        <taxon>Marchantiidae</taxon>
        <taxon>Marchantiales</taxon>
        <taxon>Ricciaceae</taxon>
        <taxon>Riccia</taxon>
    </lineage>
</organism>
<dbReference type="Pfam" id="PF12043">
    <property type="entry name" value="DUF3527"/>
    <property type="match status" value="2"/>
</dbReference>
<feature type="region of interest" description="Disordered" evidence="1">
    <location>
        <begin position="667"/>
        <end position="709"/>
    </location>
</feature>
<proteinExistence type="predicted"/>
<feature type="compositionally biased region" description="Basic and acidic residues" evidence="1">
    <location>
        <begin position="280"/>
        <end position="293"/>
    </location>
</feature>
<feature type="compositionally biased region" description="Polar residues" evidence="1">
    <location>
        <begin position="907"/>
        <end position="923"/>
    </location>
</feature>
<feature type="compositionally biased region" description="Low complexity" evidence="1">
    <location>
        <begin position="441"/>
        <end position="453"/>
    </location>
</feature>
<dbReference type="InterPro" id="IPR021916">
    <property type="entry name" value="DUF3527"/>
</dbReference>
<dbReference type="PANTHER" id="PTHR31390:SF2">
    <property type="entry name" value="EXPRESSED PROTEIN"/>
    <property type="match status" value="1"/>
</dbReference>
<feature type="region of interest" description="Disordered" evidence="1">
    <location>
        <begin position="149"/>
        <end position="175"/>
    </location>
</feature>
<feature type="region of interest" description="Disordered" evidence="1">
    <location>
        <begin position="907"/>
        <end position="940"/>
    </location>
</feature>
<keyword evidence="3" id="KW-1185">Reference proteome</keyword>
<feature type="region of interest" description="Disordered" evidence="1">
    <location>
        <begin position="263"/>
        <end position="293"/>
    </location>
</feature>
<evidence type="ECO:0000313" key="3">
    <source>
        <dbReference type="Proteomes" id="UP001605036"/>
    </source>
</evidence>
<gene>
    <name evidence="2" type="ORF">R1flu_012744</name>
</gene>
<dbReference type="EMBL" id="JBHFFA010000002">
    <property type="protein sequence ID" value="KAL2645157.1"/>
    <property type="molecule type" value="Genomic_DNA"/>
</dbReference>
<feature type="region of interest" description="Disordered" evidence="1">
    <location>
        <begin position="314"/>
        <end position="342"/>
    </location>
</feature>
<feature type="region of interest" description="Disordered" evidence="1">
    <location>
        <begin position="1092"/>
        <end position="1143"/>
    </location>
</feature>
<accession>A0ABD1ZEV5</accession>
<sequence length="1357" mass="146662">MKRQKLSPCLLLRRKLWSQGKEGGLRDIPLYRRDRAAKETKAQWAVPLPFFSAPSSTVLEGRRPDDSSGGVELELRSYGSAESEAPASSGRSLDGGRTPIYRTEDLINLEVSNAKSVNGGDDSHVRNAMWDEEFLGHDLPPNYIISLEEKSADERHSKRKSSVSSRDESTKLNPGEQEMWDEEFIGHELPSNYRISREKVSEDLTLRKATNSGSRRCQKTCSYSGEKASIKGGTAHRHARFMSEDTLEFHFDRTVDSYVLKPANGASDIDNARSSGDGSVRPEDESCSTKEGTFEERALRFDAEDWNLVDKNWNQSSEAKSSRRSSRRGIFHSPSGSDTSLVSTLESSSFSFGSDGSSLAKADDSRQLIGHSNVKVPTPVRSCGPVDNTDEEKVTDDRDASTARGPAGVFESAHLDDEASVYTEDRTEDWSSDTQFFDANSSSASKKSSSSSRSSKEHIQLYPEDRMGSSVGSKKHREILRSLGKSAEPDKRTLKATQGSSRRPRSLGSVLSQHLAFTAIPSLRNKGQDKKHYPWADGESPAKVSAACIEWLWAEKAQMKPVQSLRAIAAKEREIAQARVNALKVAENAGASGPPVRNLEAAFREGNVSSAILLNVDKSVTNIPSSRPGRSGASPVRVAWRDPSKESRASILASWAAVYGLAESSSSQKVKAHSKDSKISLLSTSSKKVRSGTPVKRSSGAGGCASPRPYVKTRSRLSRHVPKNIALELEVLCRPFGPVLKGVGCLPASKREEVSGRPAFFTQSSFRPRENIAAEIPSTSTSTQVVTSTMQCGRLQCVVTRDGLPSYSLIMDESEEIFVAKTKKVEGSSTDGITHLYTFHSYKGKGKNKITHWKQWGKKEKPCSDFAGNMKVTSTISPMISCSGKQSFVESEFVLMDATVKEISVSVPSTTNSYPRSSFSSWDATPMRSPRLPSSSVSSPSSTYYSLPSPAAAAFVGPEGAPGTMPPLTLPSSRYVSQSMPSAAVSSRPSGSNLDKSLSSLDKGSLRLRQLERHVTLASPLQFNSKVASSDSWSDTETLDDTEPRITRFLPQTQCELAAVVVRAPLVKGDDKSGSPSDKWGWGINFLKRGSTPEKQKAGSGIPSAPAAAAWEDRSSEDSGVVRGTNDVGSTTVGDTAVTSGENSSSDVICDKVYDSCGSIPVNEGCKGGMSVTLILPAGNHGCTANGVDGPQPLVERWKSGGRCDCGSWDLGCGLTVLDNQKSETTSAVEDTEPQDNTLRLHIQGKKKESLGLILTALREGCYTLGFQTPMSPLHAFATAVAVLHSRDPLNASKAIDDVKRTTEKVASCTTTASTTTTTNPLRSIVTRPSDDTFCVKPLANYHLVCPDPPLSPFGRA</sequence>
<feature type="compositionally biased region" description="Polar residues" evidence="1">
    <location>
        <begin position="1127"/>
        <end position="1143"/>
    </location>
</feature>
<comment type="caution">
    <text evidence="2">The sequence shown here is derived from an EMBL/GenBank/DDBJ whole genome shotgun (WGS) entry which is preliminary data.</text>
</comment>
<protein>
    <submittedName>
        <fullName evidence="2">Uncharacterized protein</fullName>
    </submittedName>
</protein>
<feature type="compositionally biased region" description="Low complexity" evidence="1">
    <location>
        <begin position="925"/>
        <end position="940"/>
    </location>
</feature>
<evidence type="ECO:0000313" key="2">
    <source>
        <dbReference type="EMBL" id="KAL2645157.1"/>
    </source>
</evidence>
<feature type="region of interest" description="Disordered" evidence="1">
    <location>
        <begin position="370"/>
        <end position="509"/>
    </location>
</feature>
<feature type="compositionally biased region" description="Basic and acidic residues" evidence="1">
    <location>
        <begin position="454"/>
        <end position="467"/>
    </location>
</feature>
<dbReference type="Proteomes" id="UP001605036">
    <property type="component" value="Unassembled WGS sequence"/>
</dbReference>
<feature type="compositionally biased region" description="Polar residues" evidence="1">
    <location>
        <begin position="979"/>
        <end position="989"/>
    </location>
</feature>
<feature type="compositionally biased region" description="Low complexity" evidence="1">
    <location>
        <begin position="1098"/>
        <end position="1110"/>
    </location>
</feature>
<feature type="compositionally biased region" description="Low complexity" evidence="1">
    <location>
        <begin position="77"/>
        <end position="92"/>
    </location>
</feature>
<reference evidence="2 3" key="1">
    <citation type="submission" date="2024-09" db="EMBL/GenBank/DDBJ databases">
        <title>Chromosome-scale assembly of Riccia fluitans.</title>
        <authorList>
            <person name="Paukszto L."/>
            <person name="Sawicki J."/>
            <person name="Karawczyk K."/>
            <person name="Piernik-Szablinska J."/>
            <person name="Szczecinska M."/>
            <person name="Mazdziarz M."/>
        </authorList>
    </citation>
    <scope>NUCLEOTIDE SEQUENCE [LARGE SCALE GENOMIC DNA]</scope>
    <source>
        <strain evidence="2">Rf_01</strain>
        <tissue evidence="2">Aerial parts of the thallus</tissue>
    </source>
</reference>